<evidence type="ECO:0000256" key="5">
    <source>
        <dbReference type="ARBA" id="ARBA00023315"/>
    </source>
</evidence>
<evidence type="ECO:0000259" key="8">
    <source>
        <dbReference type="PROSITE" id="PS50075"/>
    </source>
</evidence>
<evidence type="ECO:0000259" key="10">
    <source>
        <dbReference type="PROSITE" id="PS52019"/>
    </source>
</evidence>
<protein>
    <recommendedName>
        <fullName evidence="13">Carrier domain-containing protein</fullName>
    </recommendedName>
</protein>
<evidence type="ECO:0000256" key="6">
    <source>
        <dbReference type="PROSITE-ProRule" id="PRU01363"/>
    </source>
</evidence>
<dbReference type="SMART" id="SM00827">
    <property type="entry name" value="PKS_AT"/>
    <property type="match status" value="1"/>
</dbReference>
<feature type="active site" description="Proton donor; for dehydratase activity" evidence="6">
    <location>
        <position position="1508"/>
    </location>
</feature>
<dbReference type="PANTHER" id="PTHR45681:SF6">
    <property type="entry name" value="POLYKETIDE SYNTHASE 37"/>
    <property type="match status" value="1"/>
</dbReference>
<dbReference type="InterPro" id="IPR041068">
    <property type="entry name" value="HTH_51"/>
</dbReference>
<dbReference type="Gene3D" id="3.10.129.110">
    <property type="entry name" value="Polyketide synthase dehydratase"/>
    <property type="match status" value="1"/>
</dbReference>
<dbReference type="InterPro" id="IPR049900">
    <property type="entry name" value="PKS_mFAS_DH"/>
</dbReference>
<comment type="caution">
    <text evidence="11">The sequence shown here is derived from an EMBL/GenBank/DDBJ whole genome shotgun (WGS) entry which is preliminary data.</text>
</comment>
<dbReference type="CDD" id="cd00833">
    <property type="entry name" value="PKS"/>
    <property type="match status" value="1"/>
</dbReference>
<dbReference type="SUPFAM" id="SSF53901">
    <property type="entry name" value="Thiolase-like"/>
    <property type="match status" value="1"/>
</dbReference>
<dbReference type="InterPro" id="IPR013120">
    <property type="entry name" value="FAR_NAD-bd"/>
</dbReference>
<feature type="domain" description="Ketosynthase family 3 (KS3)" evidence="9">
    <location>
        <begin position="395"/>
        <end position="811"/>
    </location>
</feature>
<dbReference type="InterPro" id="IPR006162">
    <property type="entry name" value="Ppantetheine_attach_site"/>
</dbReference>
<feature type="region of interest" description="Disordered" evidence="7">
    <location>
        <begin position="1751"/>
        <end position="1771"/>
    </location>
</feature>
<dbReference type="InterPro" id="IPR016036">
    <property type="entry name" value="Malonyl_transacylase_ACP-bd"/>
</dbReference>
<dbReference type="PROSITE" id="PS52019">
    <property type="entry name" value="PKS_MFAS_DH"/>
    <property type="match status" value="1"/>
</dbReference>
<evidence type="ECO:0000256" key="3">
    <source>
        <dbReference type="ARBA" id="ARBA00022679"/>
    </source>
</evidence>
<sequence length="2588" mass="286534">MTTMIDPKSGRGADPVIFLFGPQALKFDAESFKKLCIRERPHYQWVLETVTSLSSEWNDISRTNPNLQHYNGMEKLEQLKSWVSRGEIWNYHSSFLLPNILLSPLVVITQLIQYWDFLIAALPDLKDADELPTSITTNAETLGLCTGMLSAFAVACSSSIKELQQYGAVAVRLAMLTGAFVDTKEELVGLGETAVSFSLSLNLTDSGTVLKEALRQFPEAYISLLTDEKRMTITTSEQTASSLIPQLKLAGIQATKLALRGRFHWEKHQEDIESLIQSCTPKFQLPDASKMALPSRSNTGGKYLTAGKLHEIALRSILVKQSQWYKTFSVVYSSHLLLSNASCICFGTESCVPPTIARQLGSRLIQVGGIDLSTSQLPGELLGTHRTNNFANVPDERVAVIGMACQLPGAEDLEEYWKILSSGKSQHTEIPQERFSIETAWREADSKRKWFGNFVENYNTFDHKFFKKSPREMASTDPQHRLMLQIAYQTVEQSGYFGSLNADKHIGCFLGVGNVDYEENVACYPATAYSATGNLKSFVAGKISHYFGWTGPSLTIDTACSSSSVAIHYACRSILSGECNSALAGGINIITSPNWYHNLSGASFLSPTGQCKPFDAKGDGYCRGEGVGAVLLKKLSSAIADGDQVLGVISSTGVYQNGNDTAITVPISDSLSDLFLHVVQKAKLEPKDISVVEAHGTGTPVGDPAEYKGIQRVFGGPGSSHKVSLTSVKGLIGHTECASGVASLIKVLLMVQEGFIPPQASFTSVNPNLGLTPEDKIELSAQLKPWDVEFRAALINNYGASGSNASMVVTQVPKLISQVPSKLPSNRTYPFWFCGNDEHSLRAYITKLLGFLRSQGTTGKDLSISNLSFQVSRQSNRSLDWALIFNCNSSSELQDKLAAHLKGAKTIMAIRTPSTRPVIFCFGGQVSTYVGLNQEIYDSIPLLRKYLDQCDAIFISMDQGSIYPDIFQKSPVQDIVKLHSILFALQYSTAKCWIDCGIKVAAAIGHSFGELTALCVSNALPLKHAIEMITGRAHLIQQKWTAERGCMMAVEADAVDLNALLAKSKNVTIACYNGPRSFTLAGTGKAIGSLEEIAKSDPAFFGVKLKKLNVTNAFHCHLVDPLMEDLEKFGRELVFREPDFPLETATEYEFTDKRDEKFVAHHLRNPVFFHHAVQRIAKKYPDATWLEVGSNSTVTTMASRALGSSGGSSSHFQLINITSDNSLNSLAEATSRLWKEGLRVLFWAHHPIQASSYTPVILPPYQFEKSKHWMDLKKAPKLEPLVMETQTKELPKDLTTFVGYQDEANRSALFQVNTKTERFARLVSGHIMASVAAVCPGIFQMELALDALMSLRPEFANLSFRPELQRMQHYHPLVSDDSKLVCIEAISQDPQHLVWDWKIVATKAIGSASTQHTSGKFVFRPANDTQLQAELEGYERWVSRKRCIRLLERRDADDVLQGRNIYRGFSQIIDYKELYRHVNIIVGKDDESAGRVTKTHIAEPWLDSILTDCFCQVAGIFVNLMTDRSDMTEGGIFVCDGIGRWFRSPKMGPDTQLDHWEVFALHHPESEKKYISDVFVFDPRDGSLVEVILRISYQWVAVDGIRKALSAPAPSGHHLPTVTPAPSQTSTPAPTLAPALVNGWKPQEKKKKKKKKEKKVAVKQQGPDVIGKTREIICNLSGLEPDEVKDNSDLIELGIDSLMSMELTREVNTAFRCLLDTAQLMDLTDFQSLVICIQTTVGLDSQELGNISEAHDTASEESGEETAMNGTMNRTTNGVNHVVKGSALSASIVLDAFQKASEATDEFIVNGHLGTYYDEIMPKSTELCVIYILNAFEVLGVNIRATAPGHKIERVPYLPKHEQLMNLIYDLLWKDARLIDISGSEIIRTAVAPPTKSADALLAELLRNEPIHAAEHKLTKLTGEKFADCISGKADGLQLIFGTPEGREIATDLYAKSPINGIWIQQAEYFLETLAAGLPKDGEPLCILEMGAGTGGTTIKMVQLLARLDIPVKYTITDLSSSLVVAARKRFKQYKFLEFKVLDIEAAPGSGLLHSQHIVLATNCVHATRNLTISTTNIHKILRPDGFLLLIEMTEQVPWVDFIFGLLEGWWLFNDGRQHALQPPKHWEKILSSVGFGHIDWTRGNRPEANIQRLIIALADGSRYDPVPKPHLPTAQTVLTNNSVRQTAIDAYVYEYSKEFFFEPRNSISYHVHPSNEKYCVLVTGTTGSLGSHIVAYFAQLPEVETVVCLNRLSTVDVTLRQQQSFALRGISLDKSSMSKLRVIETDTAKSMLGLPKSTFQYLTDNVTHIVHNAWPMSLTRTVSAYESQFKVMRNLIALSSKATSQRPAPFKLGFHFISSIGVVGYYPLWTGKVLAPEESMPVDSVLPVGYADAKLVCERMLDETLHRYPEHFRPMAVRIAQIAGSTSNGYWNPVENFASFLKSSQTLNILPDLKGTLSWCPVQDVAATLGELLISKTQPYPIYHIENPSRQPWPDMIMVLANELGIPSDNIVPFDEWLSRVRRFPGSTNDNPAGQLVEFFDKHFVRMSCGGLILDTVKSQEHSKTIRSTGSVSIDLVRKYISSWRSSGFLS</sequence>
<evidence type="ECO:0000256" key="4">
    <source>
        <dbReference type="ARBA" id="ARBA00023268"/>
    </source>
</evidence>
<dbReference type="Gene3D" id="3.40.50.150">
    <property type="entry name" value="Vaccinia Virus protein VP39"/>
    <property type="match status" value="1"/>
</dbReference>
<dbReference type="InterPro" id="IPR036291">
    <property type="entry name" value="NAD(P)-bd_dom_sf"/>
</dbReference>
<evidence type="ECO:0008006" key="13">
    <source>
        <dbReference type="Google" id="ProtNLM"/>
    </source>
</evidence>
<proteinExistence type="predicted"/>
<dbReference type="GO" id="GO:0006633">
    <property type="term" value="P:fatty acid biosynthetic process"/>
    <property type="evidence" value="ECO:0007669"/>
    <property type="project" value="InterPro"/>
</dbReference>
<dbReference type="Gene3D" id="3.40.366.10">
    <property type="entry name" value="Malonyl-Coenzyme A Acyl Carrier Protein, domain 2"/>
    <property type="match status" value="2"/>
</dbReference>
<dbReference type="InterPro" id="IPR032088">
    <property type="entry name" value="SAT"/>
</dbReference>
<dbReference type="InterPro" id="IPR016039">
    <property type="entry name" value="Thiolase-like"/>
</dbReference>
<dbReference type="SMART" id="SM00825">
    <property type="entry name" value="PKS_KS"/>
    <property type="match status" value="1"/>
</dbReference>
<feature type="domain" description="PKS/mFAS DH" evidence="10">
    <location>
        <begin position="1291"/>
        <end position="1602"/>
    </location>
</feature>
<dbReference type="Pfam" id="PF00550">
    <property type="entry name" value="PP-binding"/>
    <property type="match status" value="1"/>
</dbReference>
<dbReference type="InterPro" id="IPR016035">
    <property type="entry name" value="Acyl_Trfase/lysoPLipase"/>
</dbReference>
<name>A0A9P5HLS5_9HELO</name>
<dbReference type="GeneID" id="62155678"/>
<feature type="active site" description="Proton acceptor; for dehydratase activity" evidence="6">
    <location>
        <position position="1326"/>
    </location>
</feature>
<accession>A0A9P5HLS5</accession>
<dbReference type="PROSITE" id="PS00012">
    <property type="entry name" value="PHOSPHOPANTETHEINE"/>
    <property type="match status" value="1"/>
</dbReference>
<dbReference type="EMBL" id="RCSW01000050">
    <property type="protein sequence ID" value="KAF7916651.1"/>
    <property type="molecule type" value="Genomic_DNA"/>
</dbReference>
<feature type="region of interest" description="Disordered" evidence="7">
    <location>
        <begin position="1612"/>
        <end position="1661"/>
    </location>
</feature>
<organism evidence="11 12">
    <name type="scientific">Botrytis byssoidea</name>
    <dbReference type="NCBI Taxonomy" id="139641"/>
    <lineage>
        <taxon>Eukaryota</taxon>
        <taxon>Fungi</taxon>
        <taxon>Dikarya</taxon>
        <taxon>Ascomycota</taxon>
        <taxon>Pezizomycotina</taxon>
        <taxon>Leotiomycetes</taxon>
        <taxon>Helotiales</taxon>
        <taxon>Sclerotiniaceae</taxon>
        <taxon>Botrytis</taxon>
    </lineage>
</organism>
<evidence type="ECO:0000256" key="7">
    <source>
        <dbReference type="SAM" id="MobiDB-lite"/>
    </source>
</evidence>
<gene>
    <name evidence="11" type="ORF">EAE97_012091</name>
</gene>
<feature type="region of interest" description="N-terminal hotdog fold" evidence="6">
    <location>
        <begin position="1291"/>
        <end position="1424"/>
    </location>
</feature>
<dbReference type="Pfam" id="PF18558">
    <property type="entry name" value="HTH_51"/>
    <property type="match status" value="1"/>
</dbReference>
<dbReference type="InterPro" id="IPR029063">
    <property type="entry name" value="SAM-dependent_MTases_sf"/>
</dbReference>
<evidence type="ECO:0000256" key="1">
    <source>
        <dbReference type="ARBA" id="ARBA00022450"/>
    </source>
</evidence>
<keyword evidence="1" id="KW-0596">Phosphopantetheine</keyword>
<dbReference type="PROSITE" id="PS50075">
    <property type="entry name" value="CARRIER"/>
    <property type="match status" value="1"/>
</dbReference>
<keyword evidence="3" id="KW-0808">Transferase</keyword>
<dbReference type="InterPro" id="IPR036736">
    <property type="entry name" value="ACP-like_sf"/>
</dbReference>
<dbReference type="InterPro" id="IPR013217">
    <property type="entry name" value="Methyltransf_12"/>
</dbReference>
<dbReference type="PROSITE" id="PS00606">
    <property type="entry name" value="KS3_1"/>
    <property type="match status" value="1"/>
</dbReference>
<reference evidence="11 12" key="1">
    <citation type="journal article" date="2020" name="Genome Biol. Evol.">
        <title>Comparative genomics of Sclerotiniaceae.</title>
        <authorList>
            <person name="Valero Jimenez C.A."/>
            <person name="Steentjes M."/>
            <person name="Scholten O.E."/>
            <person name="Van Kan J.A.L."/>
        </authorList>
    </citation>
    <scope>NUCLEOTIDE SEQUENCE [LARGE SCALE GENOMIC DNA]</scope>
    <source>
        <strain evidence="11 12">MUCL 94</strain>
    </source>
</reference>
<dbReference type="Pfam" id="PF08242">
    <property type="entry name" value="Methyltransf_12"/>
    <property type="match status" value="1"/>
</dbReference>
<keyword evidence="12" id="KW-1185">Reference proteome</keyword>
<keyword evidence="5" id="KW-0012">Acyltransferase</keyword>
<dbReference type="InterPro" id="IPR050444">
    <property type="entry name" value="Polyketide_Synthase"/>
</dbReference>
<dbReference type="InterPro" id="IPR014030">
    <property type="entry name" value="Ketoacyl_synth_N"/>
</dbReference>
<dbReference type="InterPro" id="IPR009081">
    <property type="entry name" value="PP-bd_ACP"/>
</dbReference>
<dbReference type="Gene3D" id="1.10.1200.10">
    <property type="entry name" value="ACP-like"/>
    <property type="match status" value="1"/>
</dbReference>
<evidence type="ECO:0000256" key="2">
    <source>
        <dbReference type="ARBA" id="ARBA00022553"/>
    </source>
</evidence>
<dbReference type="SUPFAM" id="SSF55048">
    <property type="entry name" value="Probable ACP-binding domain of malonyl-CoA ACP transacylase"/>
    <property type="match status" value="1"/>
</dbReference>
<dbReference type="Pfam" id="PF00109">
    <property type="entry name" value="ketoacyl-synt"/>
    <property type="match status" value="1"/>
</dbReference>
<feature type="compositionally biased region" description="Basic residues" evidence="7">
    <location>
        <begin position="1644"/>
        <end position="1654"/>
    </location>
</feature>
<feature type="compositionally biased region" description="Low complexity" evidence="7">
    <location>
        <begin position="1616"/>
        <end position="1637"/>
    </location>
</feature>
<feature type="domain" description="Carrier" evidence="8">
    <location>
        <begin position="1663"/>
        <end position="1737"/>
    </location>
</feature>
<dbReference type="InterPro" id="IPR014043">
    <property type="entry name" value="Acyl_transferase_dom"/>
</dbReference>
<dbReference type="Proteomes" id="UP000710849">
    <property type="component" value="Unassembled WGS sequence"/>
</dbReference>
<dbReference type="PROSITE" id="PS52004">
    <property type="entry name" value="KS3_2"/>
    <property type="match status" value="1"/>
</dbReference>
<dbReference type="InterPro" id="IPR001227">
    <property type="entry name" value="Ac_transferase_dom_sf"/>
</dbReference>
<dbReference type="Gene3D" id="3.40.47.10">
    <property type="match status" value="1"/>
</dbReference>
<dbReference type="RefSeq" id="XP_038726552.1">
    <property type="nucleotide sequence ID" value="XM_038882605.1"/>
</dbReference>
<dbReference type="SUPFAM" id="SSF53335">
    <property type="entry name" value="S-adenosyl-L-methionine-dependent methyltransferases"/>
    <property type="match status" value="1"/>
</dbReference>
<dbReference type="Gene3D" id="3.40.50.720">
    <property type="entry name" value="NAD(P)-binding Rossmann-like Domain"/>
    <property type="match status" value="1"/>
</dbReference>
<dbReference type="PANTHER" id="PTHR45681">
    <property type="entry name" value="POLYKETIDE SYNTHASE 44-RELATED"/>
    <property type="match status" value="1"/>
</dbReference>
<feature type="region of interest" description="C-terminal hotdog fold" evidence="6">
    <location>
        <begin position="1452"/>
        <end position="1602"/>
    </location>
</feature>
<dbReference type="SUPFAM" id="SSF47336">
    <property type="entry name" value="ACP-like"/>
    <property type="match status" value="1"/>
</dbReference>
<evidence type="ECO:0000313" key="11">
    <source>
        <dbReference type="EMBL" id="KAF7916651.1"/>
    </source>
</evidence>
<dbReference type="GO" id="GO:0044550">
    <property type="term" value="P:secondary metabolite biosynthetic process"/>
    <property type="evidence" value="ECO:0007669"/>
    <property type="project" value="UniProtKB-ARBA"/>
</dbReference>
<dbReference type="InterPro" id="IPR020841">
    <property type="entry name" value="PKS_Beta-ketoAc_synthase_dom"/>
</dbReference>
<dbReference type="Pfam" id="PF00698">
    <property type="entry name" value="Acyl_transf_1"/>
    <property type="match status" value="1"/>
</dbReference>
<dbReference type="SUPFAM" id="SSF51735">
    <property type="entry name" value="NAD(P)-binding Rossmann-fold domains"/>
    <property type="match status" value="1"/>
</dbReference>
<evidence type="ECO:0000259" key="9">
    <source>
        <dbReference type="PROSITE" id="PS52004"/>
    </source>
</evidence>
<keyword evidence="4" id="KW-0511">Multifunctional enzyme</keyword>
<dbReference type="GO" id="GO:0004315">
    <property type="term" value="F:3-oxoacyl-[acyl-carrier-protein] synthase activity"/>
    <property type="evidence" value="ECO:0007669"/>
    <property type="project" value="InterPro"/>
</dbReference>
<keyword evidence="2" id="KW-0597">Phosphoprotein</keyword>
<dbReference type="Gene3D" id="3.30.70.3290">
    <property type="match status" value="1"/>
</dbReference>
<dbReference type="InterPro" id="IPR042104">
    <property type="entry name" value="PKS_dehydratase_sf"/>
</dbReference>
<dbReference type="Pfam" id="PF07993">
    <property type="entry name" value="NAD_binding_4"/>
    <property type="match status" value="1"/>
</dbReference>
<dbReference type="SUPFAM" id="SSF52151">
    <property type="entry name" value="FabD/lysophospholipase-like"/>
    <property type="match status" value="1"/>
</dbReference>
<evidence type="ECO:0000313" key="12">
    <source>
        <dbReference type="Proteomes" id="UP000710849"/>
    </source>
</evidence>
<dbReference type="Pfam" id="PF16073">
    <property type="entry name" value="SAT"/>
    <property type="match status" value="1"/>
</dbReference>
<dbReference type="InterPro" id="IPR014031">
    <property type="entry name" value="Ketoacyl_synth_C"/>
</dbReference>
<dbReference type="Pfam" id="PF02801">
    <property type="entry name" value="Ketoacyl-synt_C"/>
    <property type="match status" value="1"/>
</dbReference>
<dbReference type="InterPro" id="IPR018201">
    <property type="entry name" value="Ketoacyl_synth_AS"/>
</dbReference>